<keyword evidence="3" id="KW-1185">Reference proteome</keyword>
<dbReference type="EMBL" id="JANPWB010000007">
    <property type="protein sequence ID" value="KAJ1174080.1"/>
    <property type="molecule type" value="Genomic_DNA"/>
</dbReference>
<organism evidence="2 3">
    <name type="scientific">Pleurodeles waltl</name>
    <name type="common">Iberian ribbed newt</name>
    <dbReference type="NCBI Taxonomy" id="8319"/>
    <lineage>
        <taxon>Eukaryota</taxon>
        <taxon>Metazoa</taxon>
        <taxon>Chordata</taxon>
        <taxon>Craniata</taxon>
        <taxon>Vertebrata</taxon>
        <taxon>Euteleostomi</taxon>
        <taxon>Amphibia</taxon>
        <taxon>Batrachia</taxon>
        <taxon>Caudata</taxon>
        <taxon>Salamandroidea</taxon>
        <taxon>Salamandridae</taxon>
        <taxon>Pleurodelinae</taxon>
        <taxon>Pleurodeles</taxon>
    </lineage>
</organism>
<proteinExistence type="predicted"/>
<feature type="compositionally biased region" description="Basic residues" evidence="1">
    <location>
        <begin position="1"/>
        <end position="14"/>
    </location>
</feature>
<feature type="compositionally biased region" description="Polar residues" evidence="1">
    <location>
        <begin position="33"/>
        <end position="50"/>
    </location>
</feature>
<gene>
    <name evidence="2" type="ORF">NDU88_005903</name>
</gene>
<feature type="region of interest" description="Disordered" evidence="1">
    <location>
        <begin position="1"/>
        <end position="68"/>
    </location>
</feature>
<evidence type="ECO:0000313" key="3">
    <source>
        <dbReference type="Proteomes" id="UP001066276"/>
    </source>
</evidence>
<reference evidence="2" key="1">
    <citation type="journal article" date="2022" name="bioRxiv">
        <title>Sequencing and chromosome-scale assembly of the giantPleurodeles waltlgenome.</title>
        <authorList>
            <person name="Brown T."/>
            <person name="Elewa A."/>
            <person name="Iarovenko S."/>
            <person name="Subramanian E."/>
            <person name="Araus A.J."/>
            <person name="Petzold A."/>
            <person name="Susuki M."/>
            <person name="Suzuki K.-i.T."/>
            <person name="Hayashi T."/>
            <person name="Toyoda A."/>
            <person name="Oliveira C."/>
            <person name="Osipova E."/>
            <person name="Leigh N.D."/>
            <person name="Simon A."/>
            <person name="Yun M.H."/>
        </authorList>
    </citation>
    <scope>NUCLEOTIDE SEQUENCE</scope>
    <source>
        <strain evidence="2">20211129_DDA</strain>
        <tissue evidence="2">Liver</tissue>
    </source>
</reference>
<evidence type="ECO:0000256" key="1">
    <source>
        <dbReference type="SAM" id="MobiDB-lite"/>
    </source>
</evidence>
<sequence>MRRHPRHGRHRLPHSSRSPADGASVMHAAVQQRKATVTQPSAAGGTNQQVRARRAPGTLSPSRRQFVE</sequence>
<dbReference type="Proteomes" id="UP001066276">
    <property type="component" value="Chromosome 4_1"/>
</dbReference>
<evidence type="ECO:0000313" key="2">
    <source>
        <dbReference type="EMBL" id="KAJ1174080.1"/>
    </source>
</evidence>
<feature type="compositionally biased region" description="Polar residues" evidence="1">
    <location>
        <begin position="59"/>
        <end position="68"/>
    </location>
</feature>
<protein>
    <submittedName>
        <fullName evidence="2">Uncharacterized protein</fullName>
    </submittedName>
</protein>
<comment type="caution">
    <text evidence="2">The sequence shown here is derived from an EMBL/GenBank/DDBJ whole genome shotgun (WGS) entry which is preliminary data.</text>
</comment>
<name>A0AAV7TCE5_PLEWA</name>
<accession>A0AAV7TCE5</accession>
<dbReference type="AlphaFoldDB" id="A0AAV7TCE5"/>